<feature type="domain" description="CUE" evidence="5">
    <location>
        <begin position="305"/>
        <end position="346"/>
    </location>
</feature>
<evidence type="ECO:0000256" key="2">
    <source>
        <dbReference type="PROSITE-ProRule" id="PRU00104"/>
    </source>
</evidence>
<dbReference type="InterPro" id="IPR035983">
    <property type="entry name" value="Hect_E3_ubiquitin_ligase"/>
</dbReference>
<comment type="caution">
    <text evidence="2">Lacks conserved residue(s) required for the propagation of feature annotation.</text>
</comment>
<keyword evidence="7" id="KW-1185">Reference proteome</keyword>
<protein>
    <recommendedName>
        <fullName evidence="8">G2 M phase-specific E3 ubiquitin- ligase-like</fullName>
    </recommendedName>
</protein>
<proteinExistence type="predicted"/>
<feature type="region of interest" description="Disordered" evidence="3">
    <location>
        <begin position="35"/>
        <end position="57"/>
    </location>
</feature>
<feature type="region of interest" description="Disordered" evidence="3">
    <location>
        <begin position="263"/>
        <end position="292"/>
    </location>
</feature>
<dbReference type="OrthoDB" id="5961068at2759"/>
<gene>
    <name evidence="6" type="ORF">OS493_033248</name>
</gene>
<dbReference type="AlphaFoldDB" id="A0A9W9ZWR5"/>
<evidence type="ECO:0000313" key="7">
    <source>
        <dbReference type="Proteomes" id="UP001163046"/>
    </source>
</evidence>
<dbReference type="Gene3D" id="3.90.1750.10">
    <property type="entry name" value="Hect, E3 ligase catalytic domains"/>
    <property type="match status" value="1"/>
</dbReference>
<evidence type="ECO:0000256" key="1">
    <source>
        <dbReference type="ARBA" id="ARBA00022786"/>
    </source>
</evidence>
<dbReference type="Proteomes" id="UP001163046">
    <property type="component" value="Unassembled WGS sequence"/>
</dbReference>
<organism evidence="6 7">
    <name type="scientific">Desmophyllum pertusum</name>
    <dbReference type="NCBI Taxonomy" id="174260"/>
    <lineage>
        <taxon>Eukaryota</taxon>
        <taxon>Metazoa</taxon>
        <taxon>Cnidaria</taxon>
        <taxon>Anthozoa</taxon>
        <taxon>Hexacorallia</taxon>
        <taxon>Scleractinia</taxon>
        <taxon>Caryophylliina</taxon>
        <taxon>Caryophylliidae</taxon>
        <taxon>Desmophyllum</taxon>
    </lineage>
</organism>
<feature type="compositionally biased region" description="Basic and acidic residues" evidence="3">
    <location>
        <begin position="263"/>
        <end position="274"/>
    </location>
</feature>
<evidence type="ECO:0000259" key="5">
    <source>
        <dbReference type="PROSITE" id="PS51140"/>
    </source>
</evidence>
<dbReference type="EMBL" id="MU825439">
    <property type="protein sequence ID" value="KAJ7389162.1"/>
    <property type="molecule type" value="Genomic_DNA"/>
</dbReference>
<accession>A0A9W9ZWR5</accession>
<feature type="region of interest" description="Disordered" evidence="3">
    <location>
        <begin position="79"/>
        <end position="103"/>
    </location>
</feature>
<keyword evidence="1 2" id="KW-0833">Ubl conjugation pathway</keyword>
<feature type="domain" description="HECT" evidence="4">
    <location>
        <begin position="425"/>
        <end position="460"/>
    </location>
</feature>
<dbReference type="InterPro" id="IPR000569">
    <property type="entry name" value="HECT_dom"/>
</dbReference>
<reference evidence="6" key="1">
    <citation type="submission" date="2023-01" db="EMBL/GenBank/DDBJ databases">
        <title>Genome assembly of the deep-sea coral Lophelia pertusa.</title>
        <authorList>
            <person name="Herrera S."/>
            <person name="Cordes E."/>
        </authorList>
    </citation>
    <scope>NUCLEOTIDE SEQUENCE</scope>
    <source>
        <strain evidence="6">USNM1676648</strain>
        <tissue evidence="6">Polyp</tissue>
    </source>
</reference>
<feature type="compositionally biased region" description="Polar residues" evidence="3">
    <location>
        <begin position="280"/>
        <end position="292"/>
    </location>
</feature>
<evidence type="ECO:0000313" key="6">
    <source>
        <dbReference type="EMBL" id="KAJ7389162.1"/>
    </source>
</evidence>
<dbReference type="PROSITE" id="PS51140">
    <property type="entry name" value="CUE"/>
    <property type="match status" value="1"/>
</dbReference>
<dbReference type="InterPro" id="IPR003892">
    <property type="entry name" value="CUE"/>
</dbReference>
<dbReference type="SUPFAM" id="SSF56204">
    <property type="entry name" value="Hect, E3 ligase catalytic domain"/>
    <property type="match status" value="1"/>
</dbReference>
<feature type="compositionally biased region" description="Polar residues" evidence="3">
    <location>
        <begin position="35"/>
        <end position="51"/>
    </location>
</feature>
<name>A0A9W9ZWR5_9CNID</name>
<dbReference type="CDD" id="cd14279">
    <property type="entry name" value="CUE"/>
    <property type="match status" value="1"/>
</dbReference>
<evidence type="ECO:0000256" key="3">
    <source>
        <dbReference type="SAM" id="MobiDB-lite"/>
    </source>
</evidence>
<evidence type="ECO:0008006" key="8">
    <source>
        <dbReference type="Google" id="ProtNLM"/>
    </source>
</evidence>
<comment type="caution">
    <text evidence="6">The sequence shown here is derived from an EMBL/GenBank/DDBJ whole genome shotgun (WGS) entry which is preliminary data.</text>
</comment>
<evidence type="ECO:0000259" key="4">
    <source>
        <dbReference type="PROSITE" id="PS50237"/>
    </source>
</evidence>
<sequence length="773" mass="86406">MEGNMSEQDHLLARTTSILRNALTELESSAVCNASVTQSGQTVAPSSTDAESSTRTRASDNFRRLFPGLCSRNVVRRPVSTSAANVRPPKSDQPKSKKPKLNGYVPVRFTPLETWTHDVCALGKCDENVTPDRQRMDLLMQAGLGKMKLVFPNKKANHMEVQSFLEEKFPRLQDGGGIEVFKSCWWGGGQRPLHLVPPGREGYTLAHIKERFSQAAVYIRPLQTDLDESPLTYESTDDGHPNVKCLFCGVYFPYITLKSHKCQGREDSMNREPDFPPSGRESSPSNCGTESFTGVSKKQAYTELGSPHDLDQLIQMFPSHEVTFLKEVLDKCGSINDAVAEIVGDHETSNDDLIIDVMRTQGAPNQYASATDKKPKGPSTLKEALQIAAKEVYGCSDIDDKNKLRINVRRGKVWNDTFVIFRGHDKSDFNLPLHVRFTGEEAVDLGGPKREFFSILFRGLEQQRIVAGSSPYLTFSHDILAYEGKEYEICGVLVALSLLNGCIQYILHEDKQFCQCKIGEIPNPDIRSKCQEIEETSEEKEFSEKVLALDERFDAGFNKASISLGDKEKLLQTIAYHYVINKCHDGILQFKDGLLFGGILNVLQRFPKESFAELTDSTESVITPEDLAGVFEANLSTHGSNLRMAEEDILYNWENFLSNVFRGKVSQTTIEINDDFYIDADTCTVEETESTKVVTLNDVVMFSTGLYHLPVMGLEPKVQIDFEHNPPEGKRVTANTCGPSLNFPVSSRYTCNLETFCKNLSKDIFSSPVFGFV</sequence>
<dbReference type="PROSITE" id="PS50237">
    <property type="entry name" value="HECT"/>
    <property type="match status" value="1"/>
</dbReference>
<dbReference type="GO" id="GO:0004842">
    <property type="term" value="F:ubiquitin-protein transferase activity"/>
    <property type="evidence" value="ECO:0007669"/>
    <property type="project" value="InterPro"/>
</dbReference>
<dbReference type="GO" id="GO:0043130">
    <property type="term" value="F:ubiquitin binding"/>
    <property type="evidence" value="ECO:0007669"/>
    <property type="project" value="InterPro"/>
</dbReference>